<organism evidence="2 3">
    <name type="scientific">Plutella xylostella</name>
    <name type="common">Diamondback moth</name>
    <name type="synonym">Plutella maculipennis</name>
    <dbReference type="NCBI Taxonomy" id="51655"/>
    <lineage>
        <taxon>Eukaryota</taxon>
        <taxon>Metazoa</taxon>
        <taxon>Ecdysozoa</taxon>
        <taxon>Arthropoda</taxon>
        <taxon>Hexapoda</taxon>
        <taxon>Insecta</taxon>
        <taxon>Pterygota</taxon>
        <taxon>Neoptera</taxon>
        <taxon>Endopterygota</taxon>
        <taxon>Lepidoptera</taxon>
        <taxon>Glossata</taxon>
        <taxon>Ditrysia</taxon>
        <taxon>Yponomeutoidea</taxon>
        <taxon>Plutellidae</taxon>
        <taxon>Plutella</taxon>
    </lineage>
</organism>
<keyword evidence="3" id="KW-1185">Reference proteome</keyword>
<protein>
    <recommendedName>
        <fullName evidence="1">RdRp catalytic domain-containing protein</fullName>
    </recommendedName>
</protein>
<sequence>MTDTAITLTKNQIKFTKDSKKKARKIFGNIRYSSLDFQKWNSNMREDDAKGIFQMIDNLFGFKNCISRTYEMFEKSFIYLADSFFLPEVSGDSFKESPEIWTRHLGGIEGLRQKGWTVWTVCLLLLIAEKIAAKLEIMGQGDNQVIKITSRRNQ</sequence>
<dbReference type="Proteomes" id="UP000823941">
    <property type="component" value="Chromosome 14"/>
</dbReference>
<reference evidence="2 3" key="1">
    <citation type="submission" date="2021-06" db="EMBL/GenBank/DDBJ databases">
        <title>A haploid diamondback moth (Plutella xylostella L.) genome assembly resolves 31 chromosomes and identifies a diamide resistance mutation.</title>
        <authorList>
            <person name="Ward C.M."/>
            <person name="Perry K.D."/>
            <person name="Baker G."/>
            <person name="Powis K."/>
            <person name="Heckel D.G."/>
            <person name="Baxter S.W."/>
        </authorList>
    </citation>
    <scope>NUCLEOTIDE SEQUENCE [LARGE SCALE GENOMIC DNA]</scope>
    <source>
        <strain evidence="2 3">LV</strain>
        <tissue evidence="2">Single pupa</tissue>
    </source>
</reference>
<name>A0ABQ7QI38_PLUXY</name>
<dbReference type="PROSITE" id="PS50526">
    <property type="entry name" value="RDRP_SSRNA_NEG_NONSEG"/>
    <property type="match status" value="1"/>
</dbReference>
<feature type="domain" description="RdRp catalytic" evidence="1">
    <location>
        <begin position="29"/>
        <end position="154"/>
    </location>
</feature>
<evidence type="ECO:0000313" key="3">
    <source>
        <dbReference type="Proteomes" id="UP000823941"/>
    </source>
</evidence>
<dbReference type="Pfam" id="PF00946">
    <property type="entry name" value="Mononeg_RNA_pol"/>
    <property type="match status" value="1"/>
</dbReference>
<evidence type="ECO:0000259" key="1">
    <source>
        <dbReference type="PROSITE" id="PS50526"/>
    </source>
</evidence>
<dbReference type="InterPro" id="IPR014023">
    <property type="entry name" value="Mononeg_RNA_pol_cat"/>
</dbReference>
<comment type="caution">
    <text evidence="2">The sequence shown here is derived from an EMBL/GenBank/DDBJ whole genome shotgun (WGS) entry which is preliminary data.</text>
</comment>
<evidence type="ECO:0000313" key="2">
    <source>
        <dbReference type="EMBL" id="KAG7304854.1"/>
    </source>
</evidence>
<gene>
    <name evidence="2" type="ORF">JYU34_010245</name>
</gene>
<dbReference type="EMBL" id="JAHIBW010000014">
    <property type="protein sequence ID" value="KAG7304854.1"/>
    <property type="molecule type" value="Genomic_DNA"/>
</dbReference>
<proteinExistence type="predicted"/>
<accession>A0ABQ7QI38</accession>